<reference evidence="2" key="1">
    <citation type="journal article" date="2021" name="Proc. Natl. Acad. Sci. U.S.A.">
        <title>A Catalog of Tens of Thousands of Viruses from Human Metagenomes Reveals Hidden Associations with Chronic Diseases.</title>
        <authorList>
            <person name="Tisza M.J."/>
            <person name="Buck C.B."/>
        </authorList>
    </citation>
    <scope>NUCLEOTIDE SEQUENCE</scope>
    <source>
        <strain evidence="2">CtVOP12</strain>
    </source>
</reference>
<evidence type="ECO:0000313" key="2">
    <source>
        <dbReference type="EMBL" id="DAG03525.1"/>
    </source>
</evidence>
<proteinExistence type="predicted"/>
<evidence type="ECO:0000256" key="1">
    <source>
        <dbReference type="SAM" id="MobiDB-lite"/>
    </source>
</evidence>
<accession>A0A8S5V9X9</accession>
<organism evidence="2">
    <name type="scientific">Siphoviridae sp. ctVOP12</name>
    <dbReference type="NCBI Taxonomy" id="2825531"/>
    <lineage>
        <taxon>Viruses</taxon>
        <taxon>Duplodnaviria</taxon>
        <taxon>Heunggongvirae</taxon>
        <taxon>Uroviricota</taxon>
        <taxon>Caudoviricetes</taxon>
    </lineage>
</organism>
<dbReference type="EMBL" id="BK016231">
    <property type="protein sequence ID" value="DAG03525.1"/>
    <property type="molecule type" value="Genomic_DNA"/>
</dbReference>
<name>A0A8S5V9X9_9CAUD</name>
<protein>
    <submittedName>
        <fullName evidence="2">ParB protein</fullName>
    </submittedName>
</protein>
<feature type="region of interest" description="Disordered" evidence="1">
    <location>
        <begin position="214"/>
        <end position="233"/>
    </location>
</feature>
<sequence length="233" mass="26725">MIRSFFNAKTDTGKESRALKAEKRIEVIENFPVQKIKNGFGNPRKIRKKKAEELQQSLDTLGDFGLILLDENDNIIAGNQRVELMKRNNPDAKVLVKKLYGYTESELRAINIKDNTHAGEWDMNLLSEWTADLTLDIGIDPKEKGPKNKNLDAMEHLRYERYDYVMIVCRNEVDYLNLIRDLGLEGKKTIVTPTRKIKARAVWYDDIDAKLEAKKPKAEENSTENGGWGLNGE</sequence>